<evidence type="ECO:0000256" key="2">
    <source>
        <dbReference type="ARBA" id="ARBA00007161"/>
    </source>
</evidence>
<dbReference type="Gene3D" id="3.30.479.30">
    <property type="entry name" value="Band 7 domain"/>
    <property type="match status" value="1"/>
</dbReference>
<dbReference type="WBParaSite" id="ALUE_0001305701-mRNA-1">
    <property type="protein sequence ID" value="ALUE_0001305701-mRNA-1"/>
    <property type="gene ID" value="ALUE_0001305701"/>
</dbReference>
<reference evidence="8" key="1">
    <citation type="submission" date="2017-02" db="UniProtKB">
        <authorList>
            <consortium name="WormBaseParasite"/>
        </authorList>
    </citation>
    <scope>IDENTIFICATION</scope>
</reference>
<dbReference type="GO" id="GO:0072659">
    <property type="term" value="P:protein localization to plasma membrane"/>
    <property type="evidence" value="ECO:0007669"/>
    <property type="project" value="TreeGrafter"/>
</dbReference>
<keyword evidence="5" id="KW-0175">Coiled coil</keyword>
<comment type="subcellular location">
    <subcellularLocation>
        <location evidence="1">Membrane</location>
    </subcellularLocation>
</comment>
<dbReference type="PANTHER" id="PTHR13806">
    <property type="entry name" value="FLOTILLIN-RELATED"/>
    <property type="match status" value="1"/>
</dbReference>
<dbReference type="InterPro" id="IPR036013">
    <property type="entry name" value="Band_7/SPFH_dom_sf"/>
</dbReference>
<dbReference type="GO" id="GO:0002020">
    <property type="term" value="F:protease binding"/>
    <property type="evidence" value="ECO:0007669"/>
    <property type="project" value="TreeGrafter"/>
</dbReference>
<comment type="similarity">
    <text evidence="2 4">Belongs to the band 7/mec-2 family. Flotillin subfamily.</text>
</comment>
<dbReference type="PANTHER" id="PTHR13806:SF46">
    <property type="entry name" value="FLOTILLIN-1-RELATED"/>
    <property type="match status" value="1"/>
</dbReference>
<dbReference type="CDD" id="cd03399">
    <property type="entry name" value="SPFH_flotillin"/>
    <property type="match status" value="1"/>
</dbReference>
<evidence type="ECO:0000256" key="5">
    <source>
        <dbReference type="SAM" id="Coils"/>
    </source>
</evidence>
<dbReference type="SUPFAM" id="SSF117892">
    <property type="entry name" value="Band 7/SPFH domain"/>
    <property type="match status" value="1"/>
</dbReference>
<evidence type="ECO:0000256" key="1">
    <source>
        <dbReference type="ARBA" id="ARBA00004370"/>
    </source>
</evidence>
<sequence>MFHSTPSYVTGGRALVWPVIQMVQRISLNTITLEVYSPRVYTQKGVPVSVTGIAQVKVESRKKETLATACRLFLGKSEHEIQQIALETLEGHQRAIMGLMTVEEIYQDRKKFSEKVFEVAKCDLVNMGITVVSYTIKDIRDDNGYLKALGMKRTAEVKRDARIGEAIAKRDRIIKVESSSKEALAEEARQIEKYRNAIEIAKAKRDYELKQAGFDLDVNINKAKADFAYQLQAAKTNQALKEENMQVQIVERSAEIDVAEQEIIRKEKELDATVRRPADAEKYRLEKLAEAKKQHVILHAEADAEAERLRGEADAYAIEMAAKAEASQLQKKADAYRSYTKAALVEMTLDMLPKAHLFYLLHKVGSSLCEGVDDMKMISTGDGDIGAARITQEVSLTCSVAVVISFSNRSHLLFLSSVITET</sequence>
<accession>A0A0M3I7B7</accession>
<dbReference type="InterPro" id="IPR001107">
    <property type="entry name" value="Band_7"/>
</dbReference>
<evidence type="ECO:0000259" key="6">
    <source>
        <dbReference type="SMART" id="SM00244"/>
    </source>
</evidence>
<evidence type="ECO:0000313" key="7">
    <source>
        <dbReference type="Proteomes" id="UP000036681"/>
    </source>
</evidence>
<keyword evidence="7" id="KW-1185">Reference proteome</keyword>
<organism evidence="7 8">
    <name type="scientific">Ascaris lumbricoides</name>
    <name type="common">Giant roundworm</name>
    <dbReference type="NCBI Taxonomy" id="6252"/>
    <lineage>
        <taxon>Eukaryota</taxon>
        <taxon>Metazoa</taxon>
        <taxon>Ecdysozoa</taxon>
        <taxon>Nematoda</taxon>
        <taxon>Chromadorea</taxon>
        <taxon>Rhabditida</taxon>
        <taxon>Spirurina</taxon>
        <taxon>Ascaridomorpha</taxon>
        <taxon>Ascaridoidea</taxon>
        <taxon>Ascarididae</taxon>
        <taxon>Ascaris</taxon>
    </lineage>
</organism>
<dbReference type="GO" id="GO:0002090">
    <property type="term" value="P:regulation of receptor internalization"/>
    <property type="evidence" value="ECO:0007669"/>
    <property type="project" value="TreeGrafter"/>
</dbReference>
<dbReference type="GO" id="GO:0070528">
    <property type="term" value="P:protein kinase C signaling"/>
    <property type="evidence" value="ECO:0007669"/>
    <property type="project" value="TreeGrafter"/>
</dbReference>
<evidence type="ECO:0000256" key="3">
    <source>
        <dbReference type="ARBA" id="ARBA00023136"/>
    </source>
</evidence>
<dbReference type="AlphaFoldDB" id="A0A0M3I7B7"/>
<dbReference type="GO" id="GO:0031410">
    <property type="term" value="C:cytoplasmic vesicle"/>
    <property type="evidence" value="ECO:0007669"/>
    <property type="project" value="TreeGrafter"/>
</dbReference>
<keyword evidence="3" id="KW-0472">Membrane</keyword>
<dbReference type="GO" id="GO:2000049">
    <property type="term" value="P:positive regulation of cell-cell adhesion mediated by cadherin"/>
    <property type="evidence" value="ECO:0007669"/>
    <property type="project" value="TreeGrafter"/>
</dbReference>
<proteinExistence type="inferred from homology"/>
<evidence type="ECO:0000313" key="8">
    <source>
        <dbReference type="WBParaSite" id="ALUE_0001305701-mRNA-1"/>
    </source>
</evidence>
<protein>
    <submittedName>
        <fullName evidence="8">PHB domain-containing protein</fullName>
    </submittedName>
</protein>
<feature type="domain" description="Band 7" evidence="6">
    <location>
        <begin position="69"/>
        <end position="257"/>
    </location>
</feature>
<dbReference type="InterPro" id="IPR027705">
    <property type="entry name" value="Flotillin_fam"/>
</dbReference>
<feature type="coiled-coil region" evidence="5">
    <location>
        <begin position="249"/>
        <end position="319"/>
    </location>
</feature>
<dbReference type="Pfam" id="PF01145">
    <property type="entry name" value="Band_7"/>
    <property type="match status" value="1"/>
</dbReference>
<dbReference type="Proteomes" id="UP000036681">
    <property type="component" value="Unplaced"/>
</dbReference>
<name>A0A0M3I7B7_ASCLU</name>
<dbReference type="GO" id="GO:0045807">
    <property type="term" value="P:positive regulation of endocytosis"/>
    <property type="evidence" value="ECO:0007669"/>
    <property type="project" value="TreeGrafter"/>
</dbReference>
<evidence type="ECO:0000256" key="4">
    <source>
        <dbReference type="RuleBase" id="RU366054"/>
    </source>
</evidence>
<dbReference type="SMART" id="SM00244">
    <property type="entry name" value="PHB"/>
    <property type="match status" value="1"/>
</dbReference>
<dbReference type="GO" id="GO:0016600">
    <property type="term" value="C:flotillin complex"/>
    <property type="evidence" value="ECO:0007669"/>
    <property type="project" value="TreeGrafter"/>
</dbReference>
<dbReference type="GO" id="GO:1901890">
    <property type="term" value="P:positive regulation of cell junction assembly"/>
    <property type="evidence" value="ECO:0007669"/>
    <property type="project" value="TreeGrafter"/>
</dbReference>